<dbReference type="GO" id="GO:0003723">
    <property type="term" value="F:RNA binding"/>
    <property type="evidence" value="ECO:0007669"/>
    <property type="project" value="UniProtKB-UniRule"/>
</dbReference>
<dbReference type="InterPro" id="IPR012340">
    <property type="entry name" value="NA-bd_OB-fold"/>
</dbReference>
<evidence type="ECO:0000256" key="2">
    <source>
        <dbReference type="ARBA" id="ARBA00004496"/>
    </source>
</evidence>
<keyword evidence="6 8" id="KW-0269">Exonuclease</keyword>
<feature type="coiled-coil region" evidence="9">
    <location>
        <begin position="650"/>
        <end position="677"/>
    </location>
</feature>
<reference evidence="12" key="1">
    <citation type="submission" date="2019-11" db="EMBL/GenBank/DDBJ databases">
        <authorList>
            <person name="Feng L."/>
        </authorList>
    </citation>
    <scope>NUCLEOTIDE SEQUENCE</scope>
    <source>
        <strain evidence="12">CsymbiosumLFYP84</strain>
    </source>
</reference>
<dbReference type="Pfam" id="PF17876">
    <property type="entry name" value="CSD2"/>
    <property type="match status" value="1"/>
</dbReference>
<gene>
    <name evidence="8 12" type="primary">rnr</name>
    <name evidence="12" type="ORF">CSLFYP84_00292</name>
</gene>
<dbReference type="NCBIfam" id="TIGR02063">
    <property type="entry name" value="RNase_R"/>
    <property type="match status" value="1"/>
</dbReference>
<dbReference type="PANTHER" id="PTHR23355">
    <property type="entry name" value="RIBONUCLEASE"/>
    <property type="match status" value="1"/>
</dbReference>
<dbReference type="SMART" id="SM00316">
    <property type="entry name" value="S1"/>
    <property type="match status" value="1"/>
</dbReference>
<feature type="compositionally biased region" description="Basic and acidic residues" evidence="10">
    <location>
        <begin position="44"/>
        <end position="59"/>
    </location>
</feature>
<keyword evidence="9" id="KW-0175">Coiled coil</keyword>
<dbReference type="GO" id="GO:0008859">
    <property type="term" value="F:exoribonuclease II activity"/>
    <property type="evidence" value="ECO:0007669"/>
    <property type="project" value="UniProtKB-UniRule"/>
</dbReference>
<feature type="compositionally biased region" description="Basic and acidic residues" evidence="10">
    <location>
        <begin position="19"/>
        <end position="37"/>
    </location>
</feature>
<comment type="similarity">
    <text evidence="8">Belongs to the RNR ribonuclease family. RNase R subfamily.</text>
</comment>
<evidence type="ECO:0000256" key="3">
    <source>
        <dbReference type="ARBA" id="ARBA00022490"/>
    </source>
</evidence>
<dbReference type="Pfam" id="PF00773">
    <property type="entry name" value="RNB"/>
    <property type="match status" value="1"/>
</dbReference>
<organism evidence="12">
    <name type="scientific">Clostridium symbiosum</name>
    <name type="common">Bacteroides symbiosus</name>
    <dbReference type="NCBI Taxonomy" id="1512"/>
    <lineage>
        <taxon>Bacteria</taxon>
        <taxon>Bacillati</taxon>
        <taxon>Bacillota</taxon>
        <taxon>Clostridia</taxon>
        <taxon>Lachnospirales</taxon>
        <taxon>Lachnospiraceae</taxon>
        <taxon>Otoolea</taxon>
    </lineage>
</organism>
<keyword evidence="4 8" id="KW-0540">Nuclease</keyword>
<dbReference type="SMART" id="SM00357">
    <property type="entry name" value="CSP"/>
    <property type="match status" value="2"/>
</dbReference>
<evidence type="ECO:0000313" key="12">
    <source>
        <dbReference type="EMBL" id="VYT67294.1"/>
    </source>
</evidence>
<dbReference type="InterPro" id="IPR013223">
    <property type="entry name" value="RNase_B_OB_dom"/>
</dbReference>
<comment type="function">
    <text evidence="8">3'-5' exoribonuclease that releases 5'-nucleoside monophosphates and is involved in maturation of structured RNAs.</text>
</comment>
<dbReference type="GO" id="GO:0006402">
    <property type="term" value="P:mRNA catabolic process"/>
    <property type="evidence" value="ECO:0007669"/>
    <property type="project" value="TreeGrafter"/>
</dbReference>
<dbReference type="InterPro" id="IPR011129">
    <property type="entry name" value="CSD"/>
</dbReference>
<name>A0A6N2YK64_CLOSY</name>
<dbReference type="CDD" id="cd04471">
    <property type="entry name" value="S1_RNase_R"/>
    <property type="match status" value="1"/>
</dbReference>
<dbReference type="EMBL" id="CACRUA010000002">
    <property type="protein sequence ID" value="VYT67294.1"/>
    <property type="molecule type" value="Genomic_DNA"/>
</dbReference>
<evidence type="ECO:0000256" key="6">
    <source>
        <dbReference type="ARBA" id="ARBA00022839"/>
    </source>
</evidence>
<evidence type="ECO:0000256" key="9">
    <source>
        <dbReference type="SAM" id="Coils"/>
    </source>
</evidence>
<dbReference type="NCBIfam" id="TIGR00358">
    <property type="entry name" value="3_prime_RNase"/>
    <property type="match status" value="1"/>
</dbReference>
<dbReference type="AlphaFoldDB" id="A0A6N2YK64"/>
<dbReference type="EC" id="3.1.13.1" evidence="8"/>
<feature type="compositionally biased region" description="Basic residues" evidence="10">
    <location>
        <begin position="1"/>
        <end position="18"/>
    </location>
</feature>
<dbReference type="PROSITE" id="PS50126">
    <property type="entry name" value="S1"/>
    <property type="match status" value="1"/>
</dbReference>
<accession>A0A6N2YK64</accession>
<evidence type="ECO:0000256" key="7">
    <source>
        <dbReference type="ARBA" id="ARBA00022884"/>
    </source>
</evidence>
<feature type="region of interest" description="Disordered" evidence="10">
    <location>
        <begin position="1"/>
        <end position="59"/>
    </location>
</feature>
<comment type="catalytic activity">
    <reaction evidence="1 8">
        <text>Exonucleolytic cleavage in the 3'- to 5'-direction to yield nucleoside 5'-phosphates.</text>
        <dbReference type="EC" id="3.1.13.1"/>
    </reaction>
</comment>
<proteinExistence type="inferred from homology"/>
<keyword evidence="5 8" id="KW-0378">Hydrolase</keyword>
<evidence type="ECO:0000259" key="11">
    <source>
        <dbReference type="PROSITE" id="PS50126"/>
    </source>
</evidence>
<dbReference type="InterPro" id="IPR011805">
    <property type="entry name" value="RNase_R"/>
</dbReference>
<dbReference type="Pfam" id="PF00575">
    <property type="entry name" value="S1"/>
    <property type="match status" value="1"/>
</dbReference>
<evidence type="ECO:0000256" key="1">
    <source>
        <dbReference type="ARBA" id="ARBA00001849"/>
    </source>
</evidence>
<dbReference type="Pfam" id="PF08206">
    <property type="entry name" value="OB_RNB"/>
    <property type="match status" value="1"/>
</dbReference>
<feature type="domain" description="S1 motif" evidence="11">
    <location>
        <begin position="685"/>
        <end position="765"/>
    </location>
</feature>
<dbReference type="InterPro" id="IPR050180">
    <property type="entry name" value="RNR_Ribonuclease"/>
</dbReference>
<keyword evidence="3 8" id="KW-0963">Cytoplasm</keyword>
<evidence type="ECO:0000256" key="10">
    <source>
        <dbReference type="SAM" id="MobiDB-lite"/>
    </source>
</evidence>
<keyword evidence="7 8" id="KW-0694">RNA-binding</keyword>
<dbReference type="SMART" id="SM00955">
    <property type="entry name" value="RNB"/>
    <property type="match status" value="1"/>
</dbReference>
<dbReference type="GO" id="GO:0005829">
    <property type="term" value="C:cytosol"/>
    <property type="evidence" value="ECO:0007669"/>
    <property type="project" value="TreeGrafter"/>
</dbReference>
<dbReference type="InterPro" id="IPR003029">
    <property type="entry name" value="S1_domain"/>
</dbReference>
<dbReference type="InterPro" id="IPR022966">
    <property type="entry name" value="RNase_II/R_CS"/>
</dbReference>
<comment type="subcellular location">
    <subcellularLocation>
        <location evidence="2 8">Cytoplasm</location>
    </subcellularLocation>
</comment>
<dbReference type="InterPro" id="IPR040476">
    <property type="entry name" value="CSD2"/>
</dbReference>
<dbReference type="SUPFAM" id="SSF50249">
    <property type="entry name" value="Nucleic acid-binding proteins"/>
    <property type="match status" value="4"/>
</dbReference>
<dbReference type="PANTHER" id="PTHR23355:SF9">
    <property type="entry name" value="DIS3-LIKE EXONUCLEASE 2"/>
    <property type="match status" value="1"/>
</dbReference>
<dbReference type="InterPro" id="IPR004476">
    <property type="entry name" value="RNase_II/RNase_R"/>
</dbReference>
<evidence type="ECO:0000256" key="4">
    <source>
        <dbReference type="ARBA" id="ARBA00022722"/>
    </source>
</evidence>
<evidence type="ECO:0000256" key="5">
    <source>
        <dbReference type="ARBA" id="ARBA00022801"/>
    </source>
</evidence>
<dbReference type="InterPro" id="IPR001900">
    <property type="entry name" value="RNase_II/R"/>
</dbReference>
<evidence type="ECO:0000256" key="8">
    <source>
        <dbReference type="HAMAP-Rule" id="MF_01895"/>
    </source>
</evidence>
<dbReference type="HAMAP" id="MF_01895">
    <property type="entry name" value="RNase_R"/>
    <property type="match status" value="1"/>
</dbReference>
<sequence length="772" mass="87755">MKIKDKIKKKLKPGKKPGKHTERISSRTEKDRGRERTGSVPADTKNREKSGGREYFEPEKDDEFLRRKQMILALMNDKAYVPMKMKELAILLDIPKEQRRELKSVLDALLKEGQISLSAKGKLGRPETFALTGIFTGHSKGFGFVTVEGREKDVFIPGDRTGGAMHGDKVQIVIEEEDNGKRAEGCVVRVLEHANENLVGIYEKSKGFGFVIPDNQKVSKDIFIPQGCDAGAVTGHKVVVRIKDFGDGKGKKPEGVITEILGHINDPGIDILSIVRAYNLPEEFPEAVTEQLKRIPDQVLPEELAGRKDLRELQTVTIDGEEAKDLDDAITIKKTQGGYELGVHIADVTHYVREHSPLDEEALKRGTSVYLTDRVIPMLPHKLSNGICSLNQGEDRLALSCLMDIDEKGTVTGHEIAETVIRVDRRMTYTAVNAVITEHDPEAMKEYEGFTGMFELMKELADILRKKRHSRGSIDFDFPESKIVLDEKGRPVEIKPYDRNAATRLIEDFMLLANETVAEDYFWQEIPFLYRTHDNPDEEKMKKLGTFINNFGYTIRMPGGEVHPKELQKLLDKVEGTPEEALISRLTLRSMKQAKYTTQNSGHFGLATKYYTHFTSPIRRYPDLQIHRIIKECLNGKMDGKRVSHYEKILPEVSVKTSALERRADEAERETDKMKKVQYMEQFIGEEFEGVISGVTNWGFYVELPNTVEGLVHIHELRDDYYLFDELHYELIGEMTRRTYKLGQPIRVQVTGCDRFAKTIDFIPAGNINTAR</sequence>
<dbReference type="PROSITE" id="PS01175">
    <property type="entry name" value="RIBONUCLEASE_II"/>
    <property type="match status" value="1"/>
</dbReference>
<dbReference type="Gene3D" id="2.40.50.140">
    <property type="entry name" value="Nucleic acid-binding proteins"/>
    <property type="match status" value="3"/>
</dbReference>
<protein>
    <recommendedName>
        <fullName evidence="8">Ribonuclease R</fullName>
        <shortName evidence="8">RNase R</shortName>
        <ecNumber evidence="8">3.1.13.1</ecNumber>
    </recommendedName>
</protein>